<comment type="caution">
    <text evidence="3">The sequence shown here is derived from an EMBL/GenBank/DDBJ whole genome shotgun (WGS) entry which is preliminary data.</text>
</comment>
<dbReference type="Pfam" id="PF00437">
    <property type="entry name" value="T2SSE"/>
    <property type="match status" value="1"/>
</dbReference>
<dbReference type="Proteomes" id="UP000077857">
    <property type="component" value="Unassembled WGS sequence"/>
</dbReference>
<dbReference type="NCBIfam" id="TIGR01420">
    <property type="entry name" value="pilT_fam"/>
    <property type="match status" value="1"/>
</dbReference>
<dbReference type="SUPFAM" id="SSF52540">
    <property type="entry name" value="P-loop containing nucleoside triphosphate hydrolases"/>
    <property type="match status" value="1"/>
</dbReference>
<evidence type="ECO:0000313" key="4">
    <source>
        <dbReference type="Proteomes" id="UP000077857"/>
    </source>
</evidence>
<dbReference type="EMBL" id="LUUJ01000025">
    <property type="protein sequence ID" value="OAI20537.1"/>
    <property type="molecule type" value="Genomic_DNA"/>
</dbReference>
<dbReference type="GO" id="GO:0016887">
    <property type="term" value="F:ATP hydrolysis activity"/>
    <property type="evidence" value="ECO:0007669"/>
    <property type="project" value="InterPro"/>
</dbReference>
<dbReference type="PANTHER" id="PTHR30486:SF12">
    <property type="entry name" value="TYPE IV PILUS ATPASE PILU"/>
    <property type="match status" value="1"/>
</dbReference>
<dbReference type="InterPro" id="IPR027417">
    <property type="entry name" value="P-loop_NTPase"/>
</dbReference>
<reference evidence="3 4" key="1">
    <citation type="submission" date="2016-03" db="EMBL/GenBank/DDBJ databases">
        <authorList>
            <person name="Ploux O."/>
        </authorList>
    </citation>
    <scope>NUCLEOTIDE SEQUENCE [LARGE SCALE GENOMIC DNA]</scope>
    <source>
        <strain evidence="3 4">R-45378</strain>
    </source>
</reference>
<dbReference type="PANTHER" id="PTHR30486">
    <property type="entry name" value="TWITCHING MOTILITY PROTEIN PILT"/>
    <property type="match status" value="1"/>
</dbReference>
<dbReference type="InterPro" id="IPR050921">
    <property type="entry name" value="T4SS_GSP_E_ATPase"/>
</dbReference>
<dbReference type="CDD" id="cd01131">
    <property type="entry name" value="PilT"/>
    <property type="match status" value="1"/>
</dbReference>
<dbReference type="InterPro" id="IPR001482">
    <property type="entry name" value="T2SS/T4SS_dom"/>
</dbReference>
<dbReference type="SMART" id="SM00382">
    <property type="entry name" value="AAA"/>
    <property type="match status" value="1"/>
</dbReference>
<evidence type="ECO:0000313" key="3">
    <source>
        <dbReference type="EMBL" id="OAI20537.1"/>
    </source>
</evidence>
<dbReference type="OrthoDB" id="9804785at2"/>
<dbReference type="InterPro" id="IPR003593">
    <property type="entry name" value="AAA+_ATPase"/>
</dbReference>
<proteinExistence type="inferred from homology"/>
<dbReference type="GO" id="GO:0005524">
    <property type="term" value="F:ATP binding"/>
    <property type="evidence" value="ECO:0007669"/>
    <property type="project" value="InterPro"/>
</dbReference>
<organism evidence="3 4">
    <name type="scientific">Methylomonas koyamae</name>
    <dbReference type="NCBI Taxonomy" id="702114"/>
    <lineage>
        <taxon>Bacteria</taxon>
        <taxon>Pseudomonadati</taxon>
        <taxon>Pseudomonadota</taxon>
        <taxon>Gammaproteobacteria</taxon>
        <taxon>Methylococcales</taxon>
        <taxon>Methylococcaceae</taxon>
        <taxon>Methylomonas</taxon>
    </lineage>
</organism>
<name>A0A177NR36_9GAMM</name>
<dbReference type="InterPro" id="IPR006321">
    <property type="entry name" value="PilT/PilU"/>
</dbReference>
<feature type="domain" description="AAA+ ATPase" evidence="2">
    <location>
        <begin position="122"/>
        <end position="247"/>
    </location>
</feature>
<dbReference type="AlphaFoldDB" id="A0A177NR36"/>
<sequence>MDFTALLALMVEKRASDLFITAGRPPSMKVNGKVVEVSKTPLTSDQTMKLVLGIMSQRQRDEFENTKECQFALSAHKLGRFRVSAFTQRDSAGMVLRRIETTIPSAEELHLPPVLKELIMHKRGLVMFVGATGTGKSTSLAALIRHRNENSSGHIISIEDPIEFIHPHQGCIITQREVGLDTESFEVALKNTLRQAPDVILIGEVRTRETMQHAITFAETGHLCVCTLHANNANQALDRILHFFPEDMHSQLFMDLSLNLRGIVAQQLIQRADGKGRYPAIEILLNTPLVADMVRKGEVHKLKELMKNSREHGMQTFDQALYDLYTAGKISYEDALHAADSRNEVRLMIKLGAENVNFETAGMSLAENDEDGGSLYK</sequence>
<dbReference type="RefSeq" id="WP_064039126.1">
    <property type="nucleotide sequence ID" value="NZ_LUUJ01000025.1"/>
</dbReference>
<comment type="similarity">
    <text evidence="1">Belongs to the GSP E family.</text>
</comment>
<accession>A0A177NR36</accession>
<protein>
    <submittedName>
        <fullName evidence="3">Type IV pili twitching motility protein PilT</fullName>
    </submittedName>
</protein>
<evidence type="ECO:0000256" key="1">
    <source>
        <dbReference type="ARBA" id="ARBA00006611"/>
    </source>
</evidence>
<evidence type="ECO:0000259" key="2">
    <source>
        <dbReference type="SMART" id="SM00382"/>
    </source>
</evidence>
<dbReference type="Gene3D" id="3.30.450.90">
    <property type="match status" value="1"/>
</dbReference>
<dbReference type="FunFam" id="3.40.50.300:FF:001116">
    <property type="entry name" value="Type IV pili twitching motility protein PilT"/>
    <property type="match status" value="1"/>
</dbReference>
<dbReference type="Gene3D" id="3.40.50.300">
    <property type="entry name" value="P-loop containing nucleotide triphosphate hydrolases"/>
    <property type="match status" value="1"/>
</dbReference>
<gene>
    <name evidence="3" type="ORF">A1507_22835</name>
</gene>